<organism evidence="1 2">
    <name type="scientific">Phocaeicola coprocola DSM 17136</name>
    <dbReference type="NCBI Taxonomy" id="470145"/>
    <lineage>
        <taxon>Bacteria</taxon>
        <taxon>Pseudomonadati</taxon>
        <taxon>Bacteroidota</taxon>
        <taxon>Bacteroidia</taxon>
        <taxon>Bacteroidales</taxon>
        <taxon>Bacteroidaceae</taxon>
        <taxon>Phocaeicola</taxon>
    </lineage>
</organism>
<dbReference type="AlphaFoldDB" id="B3JHY0"/>
<dbReference type="STRING" id="470145.BACCOP_01492"/>
<evidence type="ECO:0000313" key="1">
    <source>
        <dbReference type="EMBL" id="EDV01404.1"/>
    </source>
</evidence>
<proteinExistence type="predicted"/>
<evidence type="ECO:0000313" key="2">
    <source>
        <dbReference type="Proteomes" id="UP000003146"/>
    </source>
</evidence>
<dbReference type="Proteomes" id="UP000003146">
    <property type="component" value="Unassembled WGS sequence"/>
</dbReference>
<reference evidence="1 2" key="2">
    <citation type="submission" date="2008-04" db="EMBL/GenBank/DDBJ databases">
        <authorList>
            <person name="Fulton L."/>
            <person name="Clifton S."/>
            <person name="Fulton B."/>
            <person name="Xu J."/>
            <person name="Minx P."/>
            <person name="Pepin K.H."/>
            <person name="Johnson M."/>
            <person name="Thiruvilangam P."/>
            <person name="Bhonagiri V."/>
            <person name="Nash W.E."/>
            <person name="Mardis E.R."/>
            <person name="Wilson R.K."/>
        </authorList>
    </citation>
    <scope>NUCLEOTIDE SEQUENCE [LARGE SCALE GENOMIC DNA]</scope>
    <source>
        <strain evidence="1 2">DSM 17136</strain>
    </source>
</reference>
<dbReference type="HOGENOM" id="CLU_2950487_0_0_10"/>
<reference evidence="1 2" key="1">
    <citation type="submission" date="2008-04" db="EMBL/GenBank/DDBJ databases">
        <title>Draft genome sequence of Bacteroides coprocola (DSM 17136).</title>
        <authorList>
            <person name="Sudarsanam P."/>
            <person name="Ley R."/>
            <person name="Guruge J."/>
            <person name="Turnbaugh P.J."/>
            <person name="Mahowald M."/>
            <person name="Liep D."/>
            <person name="Gordon J."/>
        </authorList>
    </citation>
    <scope>NUCLEOTIDE SEQUENCE [LARGE SCALE GENOMIC DNA]</scope>
    <source>
        <strain evidence="1 2">DSM 17136</strain>
    </source>
</reference>
<accession>B3JHY0</accession>
<dbReference type="EMBL" id="ABIY02000077">
    <property type="protein sequence ID" value="EDV01404.1"/>
    <property type="molecule type" value="Genomic_DNA"/>
</dbReference>
<sequence length="59" mass="6989">MLRLGNEEKKSGILDLYADELKIVVYMFRKFVQKIKKNLDKFMKTCPSFVHNLGMFFKG</sequence>
<comment type="caution">
    <text evidence="1">The sequence shown here is derived from an EMBL/GenBank/DDBJ whole genome shotgun (WGS) entry which is preliminary data.</text>
</comment>
<protein>
    <submittedName>
        <fullName evidence="1">Uncharacterized protein</fullName>
    </submittedName>
</protein>
<gene>
    <name evidence="1" type="ORF">BACCOP_01492</name>
</gene>
<name>B3JHY0_9BACT</name>